<dbReference type="Proteomes" id="UP001277803">
    <property type="component" value="Unassembled WGS sequence"/>
</dbReference>
<organism evidence="1 2">
    <name type="scientific">Bifidobacterium longum</name>
    <dbReference type="NCBI Taxonomy" id="216816"/>
    <lineage>
        <taxon>Bacteria</taxon>
        <taxon>Bacillati</taxon>
        <taxon>Actinomycetota</taxon>
        <taxon>Actinomycetes</taxon>
        <taxon>Bifidobacteriales</taxon>
        <taxon>Bifidobacteriaceae</taxon>
        <taxon>Bifidobacterium</taxon>
    </lineage>
</organism>
<proteinExistence type="predicted"/>
<dbReference type="EMBL" id="JAWLRA010000016">
    <property type="protein sequence ID" value="MDW3126563.1"/>
    <property type="molecule type" value="Genomic_DNA"/>
</dbReference>
<gene>
    <name evidence="1" type="ORF">RS890_05550</name>
</gene>
<accession>A0AB35SG77</accession>
<dbReference type="AlphaFoldDB" id="A0AB35SG77"/>
<evidence type="ECO:0000313" key="2">
    <source>
        <dbReference type="Proteomes" id="UP001277803"/>
    </source>
</evidence>
<protein>
    <submittedName>
        <fullName evidence="1">Uncharacterized protein</fullName>
    </submittedName>
</protein>
<sequence length="99" mass="10993">MAENLTIVEESVSTLMQGFNSIRDRLNLDEQITEPSSDNVGCSELVDAVFAFNHQVSDTKNKYKKKTENLRDFLENVKTGSDEADEAIAKAISDAVHQS</sequence>
<evidence type="ECO:0000313" key="1">
    <source>
        <dbReference type="EMBL" id="MDW3126563.1"/>
    </source>
</evidence>
<name>A0AB35SG77_BIFLN</name>
<dbReference type="RefSeq" id="WP_080786123.1">
    <property type="nucleotide sequence ID" value="NZ_CACRSV010000027.1"/>
</dbReference>
<comment type="caution">
    <text evidence="1">The sequence shown here is derived from an EMBL/GenBank/DDBJ whole genome shotgun (WGS) entry which is preliminary data.</text>
</comment>
<reference evidence="1" key="1">
    <citation type="submission" date="2023-10" db="EMBL/GenBank/DDBJ databases">
        <title>Rapid discrimination of Bifidobacterium longum Subspecies based on MALDI-TOF MS and Machine Learning.</title>
        <authorList>
            <person name="Chen J."/>
        </authorList>
    </citation>
    <scope>NUCLEOTIDE SEQUENCE</scope>
    <source>
        <strain evidence="1">YGMCC0039</strain>
    </source>
</reference>